<evidence type="ECO:0000313" key="2">
    <source>
        <dbReference type="Proteomes" id="UP000770717"/>
    </source>
</evidence>
<sequence>MASFGVCSHIVGIFCKSKAMREIHSAKPSLFPTPFTNIELCMVSEFKCTFCTRNLATKPLDYPCNVNDNWAGLASQFPPPLPALNRCRRQRTYVIGMNISQHQTVDVTAHIHLPSAKSGLYTSISM</sequence>
<proteinExistence type="predicted"/>
<reference evidence="1" key="1">
    <citation type="thesis" date="2020" institute="ProQuest LLC" country="789 East Eisenhower Parkway, Ann Arbor, MI, USA">
        <title>Comparative Genomics and Chromosome Evolution.</title>
        <authorList>
            <person name="Mudd A.B."/>
        </authorList>
    </citation>
    <scope>NUCLEOTIDE SEQUENCE</scope>
    <source>
        <strain evidence="1">HN-11 Male</strain>
        <tissue evidence="1">Kidney and liver</tissue>
    </source>
</reference>
<dbReference type="AlphaFoldDB" id="A0A8J6ECE7"/>
<dbReference type="EMBL" id="WNTK01004598">
    <property type="protein sequence ID" value="KAG9464351.1"/>
    <property type="molecule type" value="Genomic_DNA"/>
</dbReference>
<dbReference type="Proteomes" id="UP000770717">
    <property type="component" value="Unassembled WGS sequence"/>
</dbReference>
<protein>
    <submittedName>
        <fullName evidence="1">Uncharacterized protein</fullName>
    </submittedName>
</protein>
<comment type="caution">
    <text evidence="1">The sequence shown here is derived from an EMBL/GenBank/DDBJ whole genome shotgun (WGS) entry which is preliminary data.</text>
</comment>
<gene>
    <name evidence="1" type="ORF">GDO78_020079</name>
</gene>
<name>A0A8J6ECE7_ELECQ</name>
<organism evidence="1 2">
    <name type="scientific">Eleutherodactylus coqui</name>
    <name type="common">Puerto Rican coqui</name>
    <dbReference type="NCBI Taxonomy" id="57060"/>
    <lineage>
        <taxon>Eukaryota</taxon>
        <taxon>Metazoa</taxon>
        <taxon>Chordata</taxon>
        <taxon>Craniata</taxon>
        <taxon>Vertebrata</taxon>
        <taxon>Euteleostomi</taxon>
        <taxon>Amphibia</taxon>
        <taxon>Batrachia</taxon>
        <taxon>Anura</taxon>
        <taxon>Neobatrachia</taxon>
        <taxon>Hyloidea</taxon>
        <taxon>Eleutherodactylidae</taxon>
        <taxon>Eleutherodactylinae</taxon>
        <taxon>Eleutherodactylus</taxon>
        <taxon>Eleutherodactylus</taxon>
    </lineage>
</organism>
<evidence type="ECO:0000313" key="1">
    <source>
        <dbReference type="EMBL" id="KAG9464351.1"/>
    </source>
</evidence>
<keyword evidence="2" id="KW-1185">Reference proteome</keyword>
<accession>A0A8J6ECE7</accession>